<dbReference type="EMBL" id="BONV01000006">
    <property type="protein sequence ID" value="GIG79070.1"/>
    <property type="molecule type" value="Genomic_DNA"/>
</dbReference>
<name>A0A8J3LYH4_9ACTN</name>
<gene>
    <name evidence="3" type="ORF">Pka01_21970</name>
</gene>
<dbReference type="InterPro" id="IPR017517">
    <property type="entry name" value="Maleyloyr_isom"/>
</dbReference>
<evidence type="ECO:0008006" key="5">
    <source>
        <dbReference type="Google" id="ProtNLM"/>
    </source>
</evidence>
<dbReference type="InterPro" id="IPR024344">
    <property type="entry name" value="MDMPI_metal-binding"/>
</dbReference>
<evidence type="ECO:0000259" key="2">
    <source>
        <dbReference type="Pfam" id="PF11716"/>
    </source>
</evidence>
<dbReference type="AlphaFoldDB" id="A0A8J3LYH4"/>
<evidence type="ECO:0000313" key="3">
    <source>
        <dbReference type="EMBL" id="GIG79070.1"/>
    </source>
</evidence>
<comment type="caution">
    <text evidence="3">The sequence shown here is derived from an EMBL/GenBank/DDBJ whole genome shotgun (WGS) entry which is preliminary data.</text>
</comment>
<dbReference type="SUPFAM" id="SSF109854">
    <property type="entry name" value="DinB/YfiT-like putative metalloenzymes"/>
    <property type="match status" value="1"/>
</dbReference>
<dbReference type="InterPro" id="IPR034660">
    <property type="entry name" value="DinB/YfiT-like"/>
</dbReference>
<evidence type="ECO:0000259" key="1">
    <source>
        <dbReference type="Pfam" id="PF07398"/>
    </source>
</evidence>
<dbReference type="NCBIfam" id="TIGR03083">
    <property type="entry name" value="maleylpyruvate isomerase family mycothiol-dependent enzyme"/>
    <property type="match status" value="1"/>
</dbReference>
<feature type="domain" description="Mycothiol-dependent maleylpyruvate isomerase metal-binding" evidence="2">
    <location>
        <begin position="26"/>
        <end position="150"/>
    </location>
</feature>
<dbReference type="InterPro" id="IPR010872">
    <property type="entry name" value="MDMPI_C-term_domain"/>
</dbReference>
<dbReference type="GO" id="GO:0005886">
    <property type="term" value="C:plasma membrane"/>
    <property type="evidence" value="ECO:0007669"/>
    <property type="project" value="TreeGrafter"/>
</dbReference>
<dbReference type="PANTHER" id="PTHR40758:SF1">
    <property type="entry name" value="CONSERVED PROTEIN"/>
    <property type="match status" value="1"/>
</dbReference>
<dbReference type="Proteomes" id="UP000630097">
    <property type="component" value="Unassembled WGS sequence"/>
</dbReference>
<sequence>MDQQRSAQGKGARAVMDYERHRVEIVAQTGLLRSAVAGADLTAPVPSCPGWNLGQLLKHLGEGHRWAETIVRTRATRPPSDRRLRDLPAGHEEDAAELGAWLAEGAERLGETLRDAGPGALMWTPLPGEGSAFLARRFAHETAVHRADAALAVGVEYSLNPEVARDGLDEWMKLESLPQAFDIHPGKRELLGPGRTLLFQATDGDAAWLVDLTGDTIACRRATGEAAVTVRGPSAGLLLVLYGRRAPAREDGVEVLGDAHLLDWWLSRVGFGS</sequence>
<reference evidence="3 4" key="1">
    <citation type="submission" date="2021-01" db="EMBL/GenBank/DDBJ databases">
        <title>Whole genome shotgun sequence of Planotetraspora kaengkrachanensis NBRC 104272.</title>
        <authorList>
            <person name="Komaki H."/>
            <person name="Tamura T."/>
        </authorList>
    </citation>
    <scope>NUCLEOTIDE SEQUENCE [LARGE SCALE GENOMIC DNA]</scope>
    <source>
        <strain evidence="3 4">NBRC 104272</strain>
    </source>
</reference>
<accession>A0A8J3LYH4</accession>
<dbReference type="Pfam" id="PF11716">
    <property type="entry name" value="MDMPI_N"/>
    <property type="match status" value="1"/>
</dbReference>
<dbReference type="Gene3D" id="1.20.120.450">
    <property type="entry name" value="dinb family like domain"/>
    <property type="match status" value="1"/>
</dbReference>
<evidence type="ECO:0000313" key="4">
    <source>
        <dbReference type="Proteomes" id="UP000630097"/>
    </source>
</evidence>
<proteinExistence type="predicted"/>
<dbReference type="RefSeq" id="WP_239114886.1">
    <property type="nucleotide sequence ID" value="NZ_BAABHH010000009.1"/>
</dbReference>
<dbReference type="PANTHER" id="PTHR40758">
    <property type="entry name" value="CONSERVED PROTEIN"/>
    <property type="match status" value="1"/>
</dbReference>
<feature type="domain" description="MDMPI C-terminal" evidence="1">
    <location>
        <begin position="162"/>
        <end position="263"/>
    </location>
</feature>
<keyword evidence="4" id="KW-1185">Reference proteome</keyword>
<organism evidence="3 4">
    <name type="scientific">Planotetraspora kaengkrachanensis</name>
    <dbReference type="NCBI Taxonomy" id="575193"/>
    <lineage>
        <taxon>Bacteria</taxon>
        <taxon>Bacillati</taxon>
        <taxon>Actinomycetota</taxon>
        <taxon>Actinomycetes</taxon>
        <taxon>Streptosporangiales</taxon>
        <taxon>Streptosporangiaceae</taxon>
        <taxon>Planotetraspora</taxon>
    </lineage>
</organism>
<dbReference type="Pfam" id="PF07398">
    <property type="entry name" value="MDMPI_C"/>
    <property type="match status" value="1"/>
</dbReference>
<dbReference type="GO" id="GO:0046872">
    <property type="term" value="F:metal ion binding"/>
    <property type="evidence" value="ECO:0007669"/>
    <property type="project" value="InterPro"/>
</dbReference>
<protein>
    <recommendedName>
        <fullName evidence="5">Maleylpyruvate isomerase family mycothiol-dependent enzyme</fullName>
    </recommendedName>
</protein>